<keyword evidence="1" id="KW-0812">Transmembrane</keyword>
<evidence type="ECO:0000313" key="3">
    <source>
        <dbReference type="Proteomes" id="UP000030754"/>
    </source>
</evidence>
<evidence type="ECO:0000256" key="1">
    <source>
        <dbReference type="SAM" id="Phobius"/>
    </source>
</evidence>
<proteinExistence type="predicted"/>
<keyword evidence="1" id="KW-0472">Membrane</keyword>
<dbReference type="EMBL" id="HG722977">
    <property type="protein sequence ID" value="CDJ64587.1"/>
    <property type="molecule type" value="Genomic_DNA"/>
</dbReference>
<name>U6MK46_9EIME</name>
<dbReference type="OrthoDB" id="354466at2759"/>
<sequence length="89" mass="10066">MGAVLSRQFREGPGARASRRLRRLCSSGYWLGSNLAWMAVTAAICLVAPVIFYYERECQMFEVQQQFMEAQQAAAHAQQLQQLQQLQAA</sequence>
<feature type="transmembrane region" description="Helical" evidence="1">
    <location>
        <begin position="29"/>
        <end position="54"/>
    </location>
</feature>
<accession>U6MK46</accession>
<dbReference type="VEuPathDB" id="ToxoDB:ENH_00073740"/>
<evidence type="ECO:0000313" key="2">
    <source>
        <dbReference type="EMBL" id="CDJ64587.1"/>
    </source>
</evidence>
<dbReference type="RefSeq" id="XP_013433054.1">
    <property type="nucleotide sequence ID" value="XM_013577600.1"/>
</dbReference>
<keyword evidence="3" id="KW-1185">Reference proteome</keyword>
<gene>
    <name evidence="2" type="ORF">ENH_00073740</name>
</gene>
<organism evidence="2 3">
    <name type="scientific">Eimeria necatrix</name>
    <dbReference type="NCBI Taxonomy" id="51315"/>
    <lineage>
        <taxon>Eukaryota</taxon>
        <taxon>Sar</taxon>
        <taxon>Alveolata</taxon>
        <taxon>Apicomplexa</taxon>
        <taxon>Conoidasida</taxon>
        <taxon>Coccidia</taxon>
        <taxon>Eucoccidiorida</taxon>
        <taxon>Eimeriorina</taxon>
        <taxon>Eimeriidae</taxon>
        <taxon>Eimeria</taxon>
    </lineage>
</organism>
<reference evidence="2" key="1">
    <citation type="submission" date="2013-10" db="EMBL/GenBank/DDBJ databases">
        <title>Genomic analysis of the causative agents of coccidiosis in chickens.</title>
        <authorList>
            <person name="Reid A.J."/>
            <person name="Blake D."/>
            <person name="Billington K."/>
            <person name="Browne H."/>
            <person name="Dunn M."/>
            <person name="Hung S."/>
            <person name="Kawahara F."/>
            <person name="Miranda-Saavedra D."/>
            <person name="Mourier T."/>
            <person name="Nagra H."/>
            <person name="Otto T.D."/>
            <person name="Rawlings N."/>
            <person name="Sanchez A."/>
            <person name="Sanders M."/>
            <person name="Subramaniam C."/>
            <person name="Tay Y."/>
            <person name="Dear P."/>
            <person name="Doerig C."/>
            <person name="Gruber A."/>
            <person name="Parkinson J."/>
            <person name="Shirley M."/>
            <person name="Wan K.L."/>
            <person name="Berriman M."/>
            <person name="Tomley F."/>
            <person name="Pain A."/>
        </authorList>
    </citation>
    <scope>NUCLEOTIDE SEQUENCE [LARGE SCALE GENOMIC DNA]</scope>
    <source>
        <strain evidence="2">Houghton</strain>
    </source>
</reference>
<keyword evidence="1" id="KW-1133">Transmembrane helix</keyword>
<dbReference type="GeneID" id="25477504"/>
<protein>
    <submittedName>
        <fullName evidence="2">Uncharacterized protein</fullName>
    </submittedName>
</protein>
<dbReference type="AlphaFoldDB" id="U6MK46"/>
<reference evidence="2" key="2">
    <citation type="submission" date="2013-10" db="EMBL/GenBank/DDBJ databases">
        <authorList>
            <person name="Aslett M."/>
        </authorList>
    </citation>
    <scope>NUCLEOTIDE SEQUENCE [LARGE SCALE GENOMIC DNA]</scope>
    <source>
        <strain evidence="2">Houghton</strain>
    </source>
</reference>
<dbReference type="Proteomes" id="UP000030754">
    <property type="component" value="Unassembled WGS sequence"/>
</dbReference>
<dbReference type="CDD" id="cd22884">
    <property type="entry name" value="TOM22"/>
    <property type="match status" value="1"/>
</dbReference>